<organism evidence="2 3">
    <name type="scientific">Aspergillus uvarum CBS 121591</name>
    <dbReference type="NCBI Taxonomy" id="1448315"/>
    <lineage>
        <taxon>Eukaryota</taxon>
        <taxon>Fungi</taxon>
        <taxon>Dikarya</taxon>
        <taxon>Ascomycota</taxon>
        <taxon>Pezizomycotina</taxon>
        <taxon>Eurotiomycetes</taxon>
        <taxon>Eurotiomycetidae</taxon>
        <taxon>Eurotiales</taxon>
        <taxon>Aspergillaceae</taxon>
        <taxon>Aspergillus</taxon>
        <taxon>Aspergillus subgen. Circumdati</taxon>
    </lineage>
</organism>
<evidence type="ECO:0000313" key="2">
    <source>
        <dbReference type="EMBL" id="PYH80609.1"/>
    </source>
</evidence>
<dbReference type="Proteomes" id="UP000248340">
    <property type="component" value="Unassembled WGS sequence"/>
</dbReference>
<accession>A0A319C9F5</accession>
<keyword evidence="1" id="KW-0812">Transmembrane</keyword>
<evidence type="ECO:0000256" key="1">
    <source>
        <dbReference type="SAM" id="Phobius"/>
    </source>
</evidence>
<dbReference type="RefSeq" id="XP_025490809.1">
    <property type="nucleotide sequence ID" value="XM_025635419.1"/>
</dbReference>
<dbReference type="GeneID" id="37138160"/>
<keyword evidence="1" id="KW-1133">Transmembrane helix</keyword>
<reference evidence="2 3" key="1">
    <citation type="submission" date="2016-12" db="EMBL/GenBank/DDBJ databases">
        <title>The genomes of Aspergillus section Nigri reveals drivers in fungal speciation.</title>
        <authorList>
            <consortium name="DOE Joint Genome Institute"/>
            <person name="Vesth T.C."/>
            <person name="Nybo J."/>
            <person name="Theobald S."/>
            <person name="Brandl J."/>
            <person name="Frisvad J.C."/>
            <person name="Nielsen K.F."/>
            <person name="Lyhne E.K."/>
            <person name="Kogle M.E."/>
            <person name="Kuo A."/>
            <person name="Riley R."/>
            <person name="Clum A."/>
            <person name="Nolan M."/>
            <person name="Lipzen A."/>
            <person name="Salamov A."/>
            <person name="Henrissat B."/>
            <person name="Wiebenga A."/>
            <person name="De Vries R.P."/>
            <person name="Grigoriev I.V."/>
            <person name="Mortensen U.H."/>
            <person name="Andersen M.R."/>
            <person name="Baker S.E."/>
        </authorList>
    </citation>
    <scope>NUCLEOTIDE SEQUENCE [LARGE SCALE GENOMIC DNA]</scope>
    <source>
        <strain evidence="2 3">CBS 121591</strain>
    </source>
</reference>
<name>A0A319C9F5_9EURO</name>
<feature type="transmembrane region" description="Helical" evidence="1">
    <location>
        <begin position="12"/>
        <end position="30"/>
    </location>
</feature>
<keyword evidence="1" id="KW-0472">Membrane</keyword>
<protein>
    <submittedName>
        <fullName evidence="2">Uncharacterized protein</fullName>
    </submittedName>
</protein>
<dbReference type="VEuPathDB" id="FungiDB:BO82DRAFT_355323"/>
<dbReference type="AlphaFoldDB" id="A0A319C9F5"/>
<sequence length="104" mass="11836">MSKGWFGFNSPGALYIWNALLFWITGRPDWYAPHIFMFKKSLALTSFKILVNFQMNVQYARNRSALPLFSAFFPADTCSISHVLIHGFATRMLAVLSVATRSII</sequence>
<keyword evidence="3" id="KW-1185">Reference proteome</keyword>
<gene>
    <name evidence="2" type="ORF">BO82DRAFT_355323</name>
</gene>
<proteinExistence type="predicted"/>
<evidence type="ECO:0000313" key="3">
    <source>
        <dbReference type="Proteomes" id="UP000248340"/>
    </source>
</evidence>
<dbReference type="EMBL" id="KZ821708">
    <property type="protein sequence ID" value="PYH80609.1"/>
    <property type="molecule type" value="Genomic_DNA"/>
</dbReference>